<dbReference type="AlphaFoldDB" id="A0A1V4I5D2"/>
<feature type="transmembrane region" description="Helical" evidence="1">
    <location>
        <begin position="78"/>
        <end position="98"/>
    </location>
</feature>
<accession>A0A1V4I5D2</accession>
<dbReference type="InterPro" id="IPR039447">
    <property type="entry name" value="UreH-like_TM_dom"/>
</dbReference>
<reference evidence="3 4" key="1">
    <citation type="submission" date="2017-03" db="EMBL/GenBank/DDBJ databases">
        <title>Genome sequence of Clostridium chromiireducens DSM 23318.</title>
        <authorList>
            <person name="Poehlein A."/>
            <person name="Daniel R."/>
        </authorList>
    </citation>
    <scope>NUCLEOTIDE SEQUENCE [LARGE SCALE GENOMIC DNA]</scope>
    <source>
        <strain evidence="3 4">DSM 23318</strain>
    </source>
</reference>
<dbReference type="PANTHER" id="PTHR42208">
    <property type="entry name" value="HEAVY METAL TRANSPORTER-RELATED"/>
    <property type="match status" value="1"/>
</dbReference>
<feature type="transmembrane region" description="Helical" evidence="1">
    <location>
        <begin position="148"/>
        <end position="172"/>
    </location>
</feature>
<dbReference type="Gene3D" id="2.60.40.420">
    <property type="entry name" value="Cupredoxins - blue copper proteins"/>
    <property type="match status" value="1"/>
</dbReference>
<dbReference type="Proteomes" id="UP000191056">
    <property type="component" value="Unassembled WGS sequence"/>
</dbReference>
<feature type="transmembrane region" description="Helical" evidence="1">
    <location>
        <begin position="178"/>
        <end position="202"/>
    </location>
</feature>
<evidence type="ECO:0000313" key="3">
    <source>
        <dbReference type="EMBL" id="OPJ55099.1"/>
    </source>
</evidence>
<keyword evidence="4" id="KW-1185">Reference proteome</keyword>
<feature type="transmembrane region" description="Helical" evidence="1">
    <location>
        <begin position="104"/>
        <end position="127"/>
    </location>
</feature>
<sequence>MSEWVSEVINFFENILLLKYLPELNTSTSYGMIFIFGLLSSFHCIAMCGGFTISQVLDSEADDKKKLRGYLLYNSLRIISYTLIGGVAGGIGSIFGFTGILKGIIPIIGGIFMIATAMNQLGFLKFLRKFNVNPSLKIIRKVGHGRKYDAIFLGMISGIMPCAPLQIVQLYSVGTQNIISGALVMFLFGLGTLPVLLIFGAINSYIGRRYTAKLAKIGAALVFILGFSLINRGLSLFGVDAVEMKMETKSSNKVYTSLINGDSQNVIMELEKYSFPEIRIQKNIPVKWTIKVVKDNLNECNNEIVIPKLNIDSKLIEGENTIEFLPTEKGEIAYTCGMGMIKSKIIIVDSIK</sequence>
<evidence type="ECO:0000313" key="4">
    <source>
        <dbReference type="Proteomes" id="UP000191056"/>
    </source>
</evidence>
<evidence type="ECO:0000259" key="2">
    <source>
        <dbReference type="Pfam" id="PF13386"/>
    </source>
</evidence>
<keyword evidence="1" id="KW-0812">Transmembrane</keyword>
<dbReference type="InterPro" id="IPR008972">
    <property type="entry name" value="Cupredoxin"/>
</dbReference>
<feature type="transmembrane region" description="Helical" evidence="1">
    <location>
        <begin position="30"/>
        <end position="57"/>
    </location>
</feature>
<feature type="domain" description="Urease accessory protein UreH-like transmembrane" evidence="2">
    <location>
        <begin position="33"/>
        <end position="227"/>
    </location>
</feature>
<gene>
    <name evidence="3" type="ORF">CLCHR_47280</name>
</gene>
<dbReference type="PANTHER" id="PTHR42208:SF1">
    <property type="entry name" value="HEAVY METAL TRANSPORTER"/>
    <property type="match status" value="1"/>
</dbReference>
<dbReference type="EMBL" id="MZGT01000132">
    <property type="protein sequence ID" value="OPJ55099.1"/>
    <property type="molecule type" value="Genomic_DNA"/>
</dbReference>
<name>A0A1V4I5D2_9CLOT</name>
<feature type="transmembrane region" description="Helical" evidence="1">
    <location>
        <begin position="214"/>
        <end position="234"/>
    </location>
</feature>
<dbReference type="Pfam" id="PF13386">
    <property type="entry name" value="DsbD_2"/>
    <property type="match status" value="1"/>
</dbReference>
<evidence type="ECO:0000256" key="1">
    <source>
        <dbReference type="SAM" id="Phobius"/>
    </source>
</evidence>
<protein>
    <recommendedName>
        <fullName evidence="2">Urease accessory protein UreH-like transmembrane domain-containing protein</fullName>
    </recommendedName>
</protein>
<keyword evidence="1" id="KW-1133">Transmembrane helix</keyword>
<keyword evidence="1" id="KW-0472">Membrane</keyword>
<comment type="caution">
    <text evidence="3">The sequence shown here is derived from an EMBL/GenBank/DDBJ whole genome shotgun (WGS) entry which is preliminary data.</text>
</comment>
<dbReference type="OrthoDB" id="9800141at2"/>
<dbReference type="RefSeq" id="WP_079442360.1">
    <property type="nucleotide sequence ID" value="NZ_MZGT01000132.1"/>
</dbReference>
<organism evidence="3 4">
    <name type="scientific">Clostridium chromiireducens</name>
    <dbReference type="NCBI Taxonomy" id="225345"/>
    <lineage>
        <taxon>Bacteria</taxon>
        <taxon>Bacillati</taxon>
        <taxon>Bacillota</taxon>
        <taxon>Clostridia</taxon>
        <taxon>Eubacteriales</taxon>
        <taxon>Clostridiaceae</taxon>
        <taxon>Clostridium</taxon>
    </lineage>
</organism>
<dbReference type="STRING" id="225345.CLCHR_47280"/>
<proteinExistence type="predicted"/>